<organism evidence="3">
    <name type="scientific">viral metagenome</name>
    <dbReference type="NCBI Taxonomy" id="1070528"/>
    <lineage>
        <taxon>unclassified sequences</taxon>
        <taxon>metagenomes</taxon>
        <taxon>organismal metagenomes</taxon>
    </lineage>
</organism>
<protein>
    <recommendedName>
        <fullName evidence="2">HNH nuclease domain-containing protein</fullName>
    </recommendedName>
</protein>
<evidence type="ECO:0000256" key="1">
    <source>
        <dbReference type="SAM" id="MobiDB-lite"/>
    </source>
</evidence>
<feature type="domain" description="HNH nuclease" evidence="2">
    <location>
        <begin position="199"/>
        <end position="232"/>
    </location>
</feature>
<dbReference type="EMBL" id="MN739501">
    <property type="protein sequence ID" value="QHT08777.1"/>
    <property type="molecule type" value="Genomic_DNA"/>
</dbReference>
<reference evidence="3" key="1">
    <citation type="journal article" date="2020" name="Nature">
        <title>Giant virus diversity and host interactions through global metagenomics.</title>
        <authorList>
            <person name="Schulz F."/>
            <person name="Roux S."/>
            <person name="Paez-Espino D."/>
            <person name="Jungbluth S."/>
            <person name="Walsh D.A."/>
            <person name="Denef V.J."/>
            <person name="McMahon K.D."/>
            <person name="Konstantinidis K.T."/>
            <person name="Eloe-Fadrosh E.A."/>
            <person name="Kyrpides N.C."/>
            <person name="Woyke T."/>
        </authorList>
    </citation>
    <scope>NUCLEOTIDE SEQUENCE</scope>
    <source>
        <strain evidence="3">GVMAG-M-3300023109-53</strain>
    </source>
</reference>
<proteinExistence type="predicted"/>
<evidence type="ECO:0000259" key="2">
    <source>
        <dbReference type="Pfam" id="PF13392"/>
    </source>
</evidence>
<dbReference type="AlphaFoldDB" id="A0A6C0CWY5"/>
<dbReference type="InterPro" id="IPR003615">
    <property type="entry name" value="HNH_nuc"/>
</dbReference>
<dbReference type="InterPro" id="IPR044925">
    <property type="entry name" value="His-Me_finger_sf"/>
</dbReference>
<dbReference type="Gene3D" id="3.90.75.20">
    <property type="match status" value="1"/>
</dbReference>
<sequence>MNYTVKYDFERDHLFGKIHFDDRMVIMDLEDLFSIINYSKTFTRYTPDKQFPYYIQNKQFISYKEFIYKYDEINVDYIFKNGNSFDLRHSNVDIFHKYHNNIIQKYNVISYHHGHISKNGKDASIMKNPIWRIKEGDKEYILMYCETDTICKLCPKSYQKILDFEKKYKKNSFYKHSTGYIYCSKNLSIHQIITGCYGNGKGTKNISVDHIDQDPLNNTYDNLRIATRKEQEQNSKGIKEGTKRARKADAPDYPEGITHDMIPKYINYRGLDKYGTSGKTRSYFVVEKHPTLIANNKKALYSSKSEKVSPEEKLQQAIDILSYLDKGEMPPSDEPVLPKYYSLITARGKPNLVYERRTEDGVRQNVKMVLPEEYDLAEQLERIQEKVVAKYGE</sequence>
<feature type="region of interest" description="Disordered" evidence="1">
    <location>
        <begin position="230"/>
        <end position="254"/>
    </location>
</feature>
<dbReference type="Pfam" id="PF13392">
    <property type="entry name" value="HNH_3"/>
    <property type="match status" value="1"/>
</dbReference>
<dbReference type="SUPFAM" id="SSF54060">
    <property type="entry name" value="His-Me finger endonucleases"/>
    <property type="match status" value="1"/>
</dbReference>
<name>A0A6C0CWY5_9ZZZZ</name>
<accession>A0A6C0CWY5</accession>
<evidence type="ECO:0000313" key="3">
    <source>
        <dbReference type="EMBL" id="QHT08777.1"/>
    </source>
</evidence>
<feature type="compositionally biased region" description="Basic and acidic residues" evidence="1">
    <location>
        <begin position="230"/>
        <end position="250"/>
    </location>
</feature>